<name>A0A1E1K7W9_9HELO</name>
<accession>A0A1E1K7W9</accession>
<proteinExistence type="predicted"/>
<keyword evidence="6" id="KW-1185">Reference proteome</keyword>
<evidence type="ECO:0000259" key="3">
    <source>
        <dbReference type="Pfam" id="PF22939"/>
    </source>
</evidence>
<feature type="domain" description="Nephrocystin 3-like N-terminal" evidence="4">
    <location>
        <begin position="470"/>
        <end position="635"/>
    </location>
</feature>
<dbReference type="InterPro" id="IPR029058">
    <property type="entry name" value="AB_hydrolase_fold"/>
</dbReference>
<organism evidence="5 6">
    <name type="scientific">Rhynchosporium agropyri</name>
    <dbReference type="NCBI Taxonomy" id="914238"/>
    <lineage>
        <taxon>Eukaryota</taxon>
        <taxon>Fungi</taxon>
        <taxon>Dikarya</taxon>
        <taxon>Ascomycota</taxon>
        <taxon>Pezizomycotina</taxon>
        <taxon>Leotiomycetes</taxon>
        <taxon>Helotiales</taxon>
        <taxon>Ploettnerulaceae</taxon>
        <taxon>Rhynchosporium</taxon>
    </lineage>
</organism>
<dbReference type="Pfam" id="PF24883">
    <property type="entry name" value="NPHP3_N"/>
    <property type="match status" value="1"/>
</dbReference>
<evidence type="ECO:0000313" key="6">
    <source>
        <dbReference type="Proteomes" id="UP000178912"/>
    </source>
</evidence>
<evidence type="ECO:0000256" key="2">
    <source>
        <dbReference type="SAM" id="MobiDB-lite"/>
    </source>
</evidence>
<reference evidence="6" key="1">
    <citation type="submission" date="2016-03" db="EMBL/GenBank/DDBJ databases">
        <authorList>
            <person name="Guldener U."/>
        </authorList>
    </citation>
    <scope>NUCLEOTIDE SEQUENCE [LARGE SCALE GENOMIC DNA]</scope>
    <source>
        <strain evidence="6">04CH-RAC-A.6.1</strain>
    </source>
</reference>
<evidence type="ECO:0000259" key="4">
    <source>
        <dbReference type="Pfam" id="PF24883"/>
    </source>
</evidence>
<gene>
    <name evidence="5" type="ORF">RAG0_04112</name>
</gene>
<sequence>MFHLKSPHTKFSALSHQITHNLDVGTIQIEYDIPVLANSDYIIGLRNHGNAAAESVAEDQLGRRLVLRNFKNLKRNRESVLQSSEPSPASADAFLKLQDHEEERRRASEPTIATKSPLPQQEVAPIAPLLQHQSTPDPSFSRVRPRLYSLSTSRPQVEDPDGLSLVHDCDAPLADLIFVHGLGGSSRKTWSFERDIKNFWPPWLGTERGFLNTRIFSFGYNAHFVRESTNLSILDFAKDLLFQAHTYLHDDKEENIPIGSHPMIFVVHSMGGLVLKKAYIIGKTDEQFAGMMKQTYGIVFLRTPHRGSNLAVTLNNILRASPALSAKIYINEIDKDSTTISDINEQFRNICGGLNLISFHETFKTSIGLTKAMVVERDSAILGYPGKISAPLRADHHGLTKFKDKADVNYRDVRNILRSFLRKIRQLKNPETPPGAASPVTCAVSLDQLLGIKIISDDLDAIKQRRSPHSCQWILRKPSFRDWAEELYEEGSKLYWITGPPTVGKTTLSSFIVNYLRGGFVPGLCQYHFFQAEHHETRTTSYFLRSIAIQIAEVHEGFKAALVTAFLKNGMSFVSQKYQVIWEKIFEGILFCIKFDEPLFWVLDGVDEAESPGTICDLMININSATPIKILLVSRPTRDLTSALSTCKYLHHEPIHTKDTADDIQAHVHKRVARIIPGDIKGQRAQVIESILSKANGSFLWVELALERVDDNWYTPDDIHRALDGIPTGMDKIYSRMAESVASQGARKRGMAFKILTWASCAFRPLDIDELLIALDAEFNFGNTRNLEEAIVDVCGNFVVVKHSKVALIHQTARAFLVEERAHTSISIDRHKSHEYMAIVCMNSLSNASKWKEKFSFAQDAISTSGQQSPSHVLLLEPFLWYATTYWAYHVSCAPANLAESKDLELAVFEFLDKHALLWMNAIALGVNLRILTRSAAYLKTWAKRRTRYAAELAPKTLKL</sequence>
<dbReference type="InterPro" id="IPR054471">
    <property type="entry name" value="GPIID_WHD"/>
</dbReference>
<dbReference type="Gene3D" id="3.40.50.1820">
    <property type="entry name" value="alpha/beta hydrolase"/>
    <property type="match status" value="1"/>
</dbReference>
<evidence type="ECO:0008006" key="7">
    <source>
        <dbReference type="Google" id="ProtNLM"/>
    </source>
</evidence>
<dbReference type="OrthoDB" id="1658288at2759"/>
<feature type="region of interest" description="Disordered" evidence="2">
    <location>
        <begin position="100"/>
        <end position="120"/>
    </location>
</feature>
<dbReference type="Gene3D" id="3.40.50.300">
    <property type="entry name" value="P-loop containing nucleotide triphosphate hydrolases"/>
    <property type="match status" value="1"/>
</dbReference>
<dbReference type="SUPFAM" id="SSF52540">
    <property type="entry name" value="P-loop containing nucleoside triphosphate hydrolases"/>
    <property type="match status" value="1"/>
</dbReference>
<dbReference type="InterPro" id="IPR027417">
    <property type="entry name" value="P-loop_NTPase"/>
</dbReference>
<dbReference type="PANTHER" id="PTHR10039">
    <property type="entry name" value="AMELOGENIN"/>
    <property type="match status" value="1"/>
</dbReference>
<keyword evidence="1" id="KW-0677">Repeat</keyword>
<dbReference type="SUPFAM" id="SSF53474">
    <property type="entry name" value="alpha/beta-Hydrolases"/>
    <property type="match status" value="1"/>
</dbReference>
<evidence type="ECO:0000256" key="1">
    <source>
        <dbReference type="ARBA" id="ARBA00022737"/>
    </source>
</evidence>
<dbReference type="AlphaFoldDB" id="A0A1E1K7W9"/>
<dbReference type="PANTHER" id="PTHR10039:SF16">
    <property type="entry name" value="GPI INOSITOL-DEACYLASE"/>
    <property type="match status" value="1"/>
</dbReference>
<dbReference type="InterPro" id="IPR056884">
    <property type="entry name" value="NPHP3-like_N"/>
</dbReference>
<dbReference type="EMBL" id="FJUX01000017">
    <property type="protein sequence ID" value="CZS94081.1"/>
    <property type="molecule type" value="Genomic_DNA"/>
</dbReference>
<evidence type="ECO:0000313" key="5">
    <source>
        <dbReference type="EMBL" id="CZS94081.1"/>
    </source>
</evidence>
<feature type="domain" description="GPI inositol-deacylase winged helix" evidence="3">
    <location>
        <begin position="743"/>
        <end position="825"/>
    </location>
</feature>
<protein>
    <recommendedName>
        <fullName evidence="7">NACHT domain-containing protein</fullName>
    </recommendedName>
</protein>
<dbReference type="Proteomes" id="UP000178912">
    <property type="component" value="Unassembled WGS sequence"/>
</dbReference>
<dbReference type="Pfam" id="PF22939">
    <property type="entry name" value="WHD_GPIID"/>
    <property type="match status" value="1"/>
</dbReference>